<proteinExistence type="predicted"/>
<dbReference type="AlphaFoldDB" id="E6W3D6"/>
<dbReference type="KEGG" id="din:Selin_2170"/>
<dbReference type="EMBL" id="CP002432">
    <property type="protein sequence ID" value="ADU66890.1"/>
    <property type="molecule type" value="Genomic_DNA"/>
</dbReference>
<protein>
    <submittedName>
        <fullName evidence="1">Uncharacterized protein</fullName>
    </submittedName>
</protein>
<accession>E6W3D6</accession>
<keyword evidence="2" id="KW-1185">Reference proteome</keyword>
<organism evidence="1 2">
    <name type="scientific">Desulfurispirillum indicum (strain ATCC BAA-1389 / DSM 22839 / S5)</name>
    <dbReference type="NCBI Taxonomy" id="653733"/>
    <lineage>
        <taxon>Bacteria</taxon>
        <taxon>Pseudomonadati</taxon>
        <taxon>Chrysiogenota</taxon>
        <taxon>Chrysiogenia</taxon>
        <taxon>Chrysiogenales</taxon>
        <taxon>Chrysiogenaceae</taxon>
        <taxon>Desulfurispirillum</taxon>
    </lineage>
</organism>
<dbReference type="OrthoDB" id="5390075at2"/>
<dbReference type="HOGENOM" id="CLU_382554_0_0_0"/>
<dbReference type="InParanoid" id="E6W3D6"/>
<dbReference type="RefSeq" id="WP_013506768.1">
    <property type="nucleotide sequence ID" value="NC_014836.1"/>
</dbReference>
<dbReference type="Proteomes" id="UP000002572">
    <property type="component" value="Chromosome"/>
</dbReference>
<gene>
    <name evidence="1" type="ordered locus">Selin_2170</name>
</gene>
<dbReference type="eggNOG" id="ENOG502Z8IY">
    <property type="taxonomic scope" value="Bacteria"/>
</dbReference>
<evidence type="ECO:0000313" key="1">
    <source>
        <dbReference type="EMBL" id="ADU66890.1"/>
    </source>
</evidence>
<name>E6W3D6_DESIS</name>
<evidence type="ECO:0000313" key="2">
    <source>
        <dbReference type="Proteomes" id="UP000002572"/>
    </source>
</evidence>
<sequence>MSPTGKREDRARLRQIASGAIVFIILCLSSSVAAMEHSQAGCPFISFHHALEKPPTIALQRTLLDARSLLDTTFGCDTAHRISGAMAVEIHLEYAPSDEPGFRVSGSTWQDIRRITISAGEPGEMSSGIYALLQEKLGIQFLHPRQTVFPAYRQWPLPEHFDLRARPRFAVRGFHLHTQHPTELEMALHQPGSESLQMVREYIDWLARNGQNHFQFYLLRTVDRHHWPEHARAIVDYAHQRDMGVGVMVSASMLQQHAFQLVKLLRPERYSTQARRNLEWLMAIPWDAVILEPTTGEYLPDMRRLFPGVLEAIERMTMDEFQTPLFYATHVIHPRDRIGGGTNDIHCEHPVDPRSGILIHTVMCYDLQEPLPGVYGNRDFHWMRERARCEVQRRQTWYWPESSYWVAFDNSVPLLLLPYLDSRLRDILLTANMGLDGHVTFSSGWEWGYWLFDWSIAHWSWQWWHEGQERQPLPAGRLHHLAADGELARLMERSLDLQNHFLKDHELLRYLPAFEPFAEAPPPFDFIFQPRPERRPAHLMKRASATEAQAVLDGPVRQLEAFAHQSLALIATHQPRNGLERELLDGLHITALRALHRSATLQATIARREKPRLWHQPTPSAQQHLEQAERIRSEALSIVRQREAAYRYPVSDIASRRQSFTAYDFGYLYPVHELYFWQREEEQVATGRFDMFYRTIWNYWRVLGLSGLW</sequence>
<reference evidence="1 2" key="1">
    <citation type="submission" date="2010-12" db="EMBL/GenBank/DDBJ databases">
        <title>Complete sequence of Desulfurispirillum indicum S5.</title>
        <authorList>
            <consortium name="US DOE Joint Genome Institute"/>
            <person name="Lucas S."/>
            <person name="Copeland A."/>
            <person name="Lapidus A."/>
            <person name="Cheng J.-F."/>
            <person name="Goodwin L."/>
            <person name="Pitluck S."/>
            <person name="Chertkov O."/>
            <person name="Held B."/>
            <person name="Detter J.C."/>
            <person name="Han C."/>
            <person name="Tapia R."/>
            <person name="Land M."/>
            <person name="Hauser L."/>
            <person name="Kyrpides N."/>
            <person name="Ivanova N."/>
            <person name="Mikhailova N."/>
            <person name="Haggblom M."/>
            <person name="Rauschenbach I."/>
            <person name="Bini E."/>
            <person name="Woyke T."/>
        </authorList>
    </citation>
    <scope>NUCLEOTIDE SEQUENCE [LARGE SCALE GENOMIC DNA]</scope>
    <source>
        <strain evidence="2">ATCC BAA-1389 / DSM 22839 / S5</strain>
    </source>
</reference>